<accession>A0A517QG61</accession>
<dbReference type="Proteomes" id="UP000315647">
    <property type="component" value="Chromosome"/>
</dbReference>
<evidence type="ECO:0000313" key="2">
    <source>
        <dbReference type="EMBL" id="QDT30632.1"/>
    </source>
</evidence>
<sequence length="130" mass="13832" precursor="true">MYRFSCVLTTCLCLVLISTGCRVSVGVNAESETDMGSHHVIVRPGNAMTSSTSVTFGDSATYEFTCGAVEIKIENEALSVNGKSYGMLEPEQEIEVDNGTVTVAGQVRQPVAVGQEIEAEKPSQPEPEAD</sequence>
<keyword evidence="1" id="KW-0732">Signal</keyword>
<evidence type="ECO:0000256" key="1">
    <source>
        <dbReference type="SAM" id="SignalP"/>
    </source>
</evidence>
<dbReference type="EMBL" id="CP037421">
    <property type="protein sequence ID" value="QDT30632.1"/>
    <property type="molecule type" value="Genomic_DNA"/>
</dbReference>
<protein>
    <submittedName>
        <fullName evidence="2">Uncharacterized protein</fullName>
    </submittedName>
</protein>
<keyword evidence="3" id="KW-1185">Reference proteome</keyword>
<proteinExistence type="predicted"/>
<feature type="signal peptide" evidence="1">
    <location>
        <begin position="1"/>
        <end position="29"/>
    </location>
</feature>
<reference evidence="2 3" key="1">
    <citation type="submission" date="2019-03" db="EMBL/GenBank/DDBJ databases">
        <title>Deep-cultivation of Planctomycetes and their phenomic and genomic characterization uncovers novel biology.</title>
        <authorList>
            <person name="Wiegand S."/>
            <person name="Jogler M."/>
            <person name="Boedeker C."/>
            <person name="Pinto D."/>
            <person name="Vollmers J."/>
            <person name="Rivas-Marin E."/>
            <person name="Kohn T."/>
            <person name="Peeters S.H."/>
            <person name="Heuer A."/>
            <person name="Rast P."/>
            <person name="Oberbeckmann S."/>
            <person name="Bunk B."/>
            <person name="Jeske O."/>
            <person name="Meyerdierks A."/>
            <person name="Storesund J.E."/>
            <person name="Kallscheuer N."/>
            <person name="Luecker S."/>
            <person name="Lage O.M."/>
            <person name="Pohl T."/>
            <person name="Merkel B.J."/>
            <person name="Hornburger P."/>
            <person name="Mueller R.-W."/>
            <person name="Bruemmer F."/>
            <person name="Labrenz M."/>
            <person name="Spormann A.M."/>
            <person name="Op den Camp H."/>
            <person name="Overmann J."/>
            <person name="Amann R."/>
            <person name="Jetten M.S.M."/>
            <person name="Mascher T."/>
            <person name="Medema M.H."/>
            <person name="Devos D.P."/>
            <person name="Kaster A.-K."/>
            <person name="Ovreas L."/>
            <person name="Rohde M."/>
            <person name="Galperin M.Y."/>
            <person name="Jogler C."/>
        </authorList>
    </citation>
    <scope>NUCLEOTIDE SEQUENCE [LARGE SCALE GENOMIC DNA]</scope>
    <source>
        <strain evidence="2 3">Enr10</strain>
    </source>
</reference>
<name>A0A517QG61_9PLAN</name>
<feature type="chain" id="PRO_5021758344" evidence="1">
    <location>
        <begin position="30"/>
        <end position="130"/>
    </location>
</feature>
<gene>
    <name evidence="2" type="ORF">Enr10x_60000</name>
</gene>
<evidence type="ECO:0000313" key="3">
    <source>
        <dbReference type="Proteomes" id="UP000315647"/>
    </source>
</evidence>
<dbReference type="RefSeq" id="WP_145452512.1">
    <property type="nucleotide sequence ID" value="NZ_CP037421.1"/>
</dbReference>
<dbReference type="AlphaFoldDB" id="A0A517QG61"/>
<organism evidence="2 3">
    <name type="scientific">Gimesia panareensis</name>
    <dbReference type="NCBI Taxonomy" id="2527978"/>
    <lineage>
        <taxon>Bacteria</taxon>
        <taxon>Pseudomonadati</taxon>
        <taxon>Planctomycetota</taxon>
        <taxon>Planctomycetia</taxon>
        <taxon>Planctomycetales</taxon>
        <taxon>Planctomycetaceae</taxon>
        <taxon>Gimesia</taxon>
    </lineage>
</organism>
<dbReference type="PROSITE" id="PS51257">
    <property type="entry name" value="PROKAR_LIPOPROTEIN"/>
    <property type="match status" value="1"/>
</dbReference>